<gene>
    <name evidence="2" type="ORF">BSTOLATCC_MIC20819</name>
</gene>
<dbReference type="EMBL" id="CAJZBQ010000020">
    <property type="protein sequence ID" value="CAG9318345.1"/>
    <property type="molecule type" value="Genomic_DNA"/>
</dbReference>
<accession>A0AAU9IXW6</accession>
<dbReference type="Proteomes" id="UP001162131">
    <property type="component" value="Unassembled WGS sequence"/>
</dbReference>
<evidence type="ECO:0000313" key="3">
    <source>
        <dbReference type="Proteomes" id="UP001162131"/>
    </source>
</evidence>
<feature type="region of interest" description="Disordered" evidence="1">
    <location>
        <begin position="58"/>
        <end position="83"/>
    </location>
</feature>
<keyword evidence="3" id="KW-1185">Reference proteome</keyword>
<dbReference type="AlphaFoldDB" id="A0AAU9IXW6"/>
<proteinExistence type="predicted"/>
<evidence type="ECO:0000313" key="2">
    <source>
        <dbReference type="EMBL" id="CAG9318345.1"/>
    </source>
</evidence>
<evidence type="ECO:0000256" key="1">
    <source>
        <dbReference type="SAM" id="MobiDB-lite"/>
    </source>
</evidence>
<organism evidence="2 3">
    <name type="scientific">Blepharisma stoltei</name>
    <dbReference type="NCBI Taxonomy" id="1481888"/>
    <lineage>
        <taxon>Eukaryota</taxon>
        <taxon>Sar</taxon>
        <taxon>Alveolata</taxon>
        <taxon>Ciliophora</taxon>
        <taxon>Postciliodesmatophora</taxon>
        <taxon>Heterotrichea</taxon>
        <taxon>Heterotrichida</taxon>
        <taxon>Blepharismidae</taxon>
        <taxon>Blepharisma</taxon>
    </lineage>
</organism>
<reference evidence="2" key="1">
    <citation type="submission" date="2021-09" db="EMBL/GenBank/DDBJ databases">
        <authorList>
            <consortium name="AG Swart"/>
            <person name="Singh M."/>
            <person name="Singh A."/>
            <person name="Seah K."/>
            <person name="Emmerich C."/>
        </authorList>
    </citation>
    <scope>NUCLEOTIDE SEQUENCE</scope>
    <source>
        <strain evidence="2">ATCC30299</strain>
    </source>
</reference>
<name>A0AAU9IXW6_9CILI</name>
<comment type="caution">
    <text evidence="2">The sequence shown here is derived from an EMBL/GenBank/DDBJ whole genome shotgun (WGS) entry which is preliminary data.</text>
</comment>
<protein>
    <submittedName>
        <fullName evidence="2">Uncharacterized protein</fullName>
    </submittedName>
</protein>
<feature type="compositionally biased region" description="Polar residues" evidence="1">
    <location>
        <begin position="73"/>
        <end position="83"/>
    </location>
</feature>
<sequence>MGLFAYARNVARVAKISRINLSYKACRLYYAPVMQIQPSATSILIKSPTFLSLLGSESSTNSIQESDDEESEVQPNHKTTISQ</sequence>